<proteinExistence type="predicted"/>
<dbReference type="InterPro" id="IPR046345">
    <property type="entry name" value="TraB_PrgY-like"/>
</dbReference>
<evidence type="ECO:0000313" key="2">
    <source>
        <dbReference type="Proteomes" id="UP000007799"/>
    </source>
</evidence>
<evidence type="ECO:0000313" key="1">
    <source>
        <dbReference type="EMBL" id="EGD74052.1"/>
    </source>
</evidence>
<protein>
    <recommendedName>
        <fullName evidence="3">TraB domain-containing protein</fullName>
    </recommendedName>
</protein>
<keyword evidence="2" id="KW-1185">Reference proteome</keyword>
<dbReference type="Proteomes" id="UP000007799">
    <property type="component" value="Unassembled WGS sequence"/>
</dbReference>
<evidence type="ECO:0008006" key="3">
    <source>
        <dbReference type="Google" id="ProtNLM"/>
    </source>
</evidence>
<dbReference type="STRING" id="946362.F2UB39"/>
<dbReference type="AlphaFoldDB" id="F2UB39"/>
<dbReference type="Pfam" id="PF01963">
    <property type="entry name" value="TraB_PrgY_gumN"/>
    <property type="match status" value="1"/>
</dbReference>
<sequence>MTSTEVTVDGVECVECEVEGVRVYLFGTAHVSKQSTLDAANLVRHLRPAVVFLELCPERSFLLKQDPNKPIASTPFSMAQLFLTVDEEMIEAMKSGIDALLEEFQQVI</sequence>
<dbReference type="EMBL" id="GL832967">
    <property type="protein sequence ID" value="EGD74052.1"/>
    <property type="molecule type" value="Genomic_DNA"/>
</dbReference>
<name>F2UB39_SALR5</name>
<gene>
    <name evidence="1" type="ORF">PTSG_05744</name>
</gene>
<dbReference type="OrthoDB" id="48306at2759"/>
<dbReference type="RefSeq" id="XP_004993614.1">
    <property type="nucleotide sequence ID" value="XM_004993557.1"/>
</dbReference>
<dbReference type="InParanoid" id="F2UB39"/>
<dbReference type="KEGG" id="sre:PTSG_05744"/>
<dbReference type="InterPro" id="IPR002816">
    <property type="entry name" value="TraB/PrgY/GumN_fam"/>
</dbReference>
<dbReference type="PANTHER" id="PTHR21530">
    <property type="entry name" value="PHEROMONE SHUTDOWN PROTEIN"/>
    <property type="match status" value="1"/>
</dbReference>
<accession>F2UB39</accession>
<reference evidence="1" key="1">
    <citation type="submission" date="2009-08" db="EMBL/GenBank/DDBJ databases">
        <title>Annotation of Salpingoeca rosetta.</title>
        <authorList>
            <consortium name="The Broad Institute Genome Sequencing Platform"/>
            <person name="Russ C."/>
            <person name="Cuomo C."/>
            <person name="Burger G."/>
            <person name="Gray M.W."/>
            <person name="Holland P.W.H."/>
            <person name="King N."/>
            <person name="Lang F.B.F."/>
            <person name="Roger A.J."/>
            <person name="Ruiz-Trillo I."/>
            <person name="Young S.K."/>
            <person name="Zeng Q."/>
            <person name="Gargeya S."/>
            <person name="Alvarado L."/>
            <person name="Berlin A."/>
            <person name="Chapman S.B."/>
            <person name="Chen Z."/>
            <person name="Freedman E."/>
            <person name="Gellesch M."/>
            <person name="Goldberg J."/>
            <person name="Griggs A."/>
            <person name="Gujja S."/>
            <person name="Heilman E."/>
            <person name="Heiman D."/>
            <person name="Howarth C."/>
            <person name="Mehta T."/>
            <person name="Neiman D."/>
            <person name="Pearson M."/>
            <person name="Roberts A."/>
            <person name="Saif S."/>
            <person name="Shea T."/>
            <person name="Shenoy N."/>
            <person name="Sisk P."/>
            <person name="Stolte C."/>
            <person name="Sykes S."/>
            <person name="White J."/>
            <person name="Yandava C."/>
            <person name="Haas B."/>
            <person name="Nusbaum C."/>
            <person name="Birren B."/>
        </authorList>
    </citation>
    <scope>NUCLEOTIDE SEQUENCE [LARGE SCALE GENOMIC DNA]</scope>
    <source>
        <strain evidence="1">ATCC 50818</strain>
    </source>
</reference>
<organism evidence="2">
    <name type="scientific">Salpingoeca rosetta (strain ATCC 50818 / BSB-021)</name>
    <dbReference type="NCBI Taxonomy" id="946362"/>
    <lineage>
        <taxon>Eukaryota</taxon>
        <taxon>Choanoflagellata</taxon>
        <taxon>Craspedida</taxon>
        <taxon>Salpingoecidae</taxon>
        <taxon>Salpingoeca</taxon>
    </lineage>
</organism>
<dbReference type="GeneID" id="16074190"/>
<dbReference type="PANTHER" id="PTHR21530:SF7">
    <property type="entry name" value="TRAB DOMAIN-CONTAINING PROTEIN"/>
    <property type="match status" value="1"/>
</dbReference>